<dbReference type="Pfam" id="PF02637">
    <property type="entry name" value="GatB_Yqey"/>
    <property type="match status" value="1"/>
</dbReference>
<evidence type="ECO:0000256" key="3">
    <source>
        <dbReference type="ARBA" id="ARBA00022840"/>
    </source>
</evidence>
<dbReference type="InterPro" id="IPR004414">
    <property type="entry name" value="GatE"/>
</dbReference>
<dbReference type="SUPFAM" id="SSF55261">
    <property type="entry name" value="GAD domain-like"/>
    <property type="match status" value="1"/>
</dbReference>
<dbReference type="Pfam" id="PF02934">
    <property type="entry name" value="GatB_N"/>
    <property type="match status" value="1"/>
</dbReference>
<dbReference type="InterPro" id="IPR042114">
    <property type="entry name" value="GatB_C_1"/>
</dbReference>
<keyword evidence="9" id="KW-1185">Reference proteome</keyword>
<dbReference type="InterPro" id="IPR023168">
    <property type="entry name" value="GatB_Yqey_C_2"/>
</dbReference>
<dbReference type="SUPFAM" id="SSF55931">
    <property type="entry name" value="Glutamine synthetase/guanido kinase"/>
    <property type="match status" value="1"/>
</dbReference>
<dbReference type="Proteomes" id="UP000000663">
    <property type="component" value="Chromosome"/>
</dbReference>
<dbReference type="InterPro" id="IPR014746">
    <property type="entry name" value="Gln_synth/guanido_kin_cat_dom"/>
</dbReference>
<dbReference type="Gene3D" id="1.10.150.380">
    <property type="entry name" value="GatB domain, N-terminal subdomain"/>
    <property type="match status" value="1"/>
</dbReference>
<comment type="function">
    <text evidence="6">Allows the formation of correctly charged Gln-tRNA(Gln) through the transamidation of misacylated Glu-tRNA(Gln) in organisms which lack glutaminyl-tRNA synthetase. The reaction takes place in the presence of glutamine and ATP through an activated gamma-phospho-Glu-tRNA(Gln). The GatDE system is specific for glutamate and does not act on aspartate.</text>
</comment>
<comment type="subunit">
    <text evidence="6">Heterodimer of GatD and GatE.</text>
</comment>
<keyword evidence="4 6" id="KW-0648">Protein biosynthesis</keyword>
<dbReference type="InterPro" id="IPR018027">
    <property type="entry name" value="Asn/Gln_amidotransferase"/>
</dbReference>
<dbReference type="RefSeq" id="WP_012036758.1">
    <property type="nucleotide sequence ID" value="NC_009464.1"/>
</dbReference>
<dbReference type="EC" id="6.3.5.-" evidence="6"/>
<keyword evidence="3 6" id="KW-0067">ATP-binding</keyword>
<dbReference type="FunFam" id="3.30.1360.30:FF:000003">
    <property type="entry name" value="Glutamyl-tRNA(Gln) amidotransferase subunit E"/>
    <property type="match status" value="1"/>
</dbReference>
<evidence type="ECO:0000313" key="8">
    <source>
        <dbReference type="EMBL" id="CAJ35741.1"/>
    </source>
</evidence>
<dbReference type="Pfam" id="PF02938">
    <property type="entry name" value="GAD"/>
    <property type="match status" value="1"/>
</dbReference>
<sequence>MTDNNGSIDYQAIGLKSGLEIHQQLATRTKLFCRCPNEIRETEQSNFEFFRYLRARESEMGEVDRAAAEQAMTRKKFVYKAYDTTCLVENDEEPPSPLNSEALDIALKASVLFNMTPVDEVFAMRKIVVDGSNTTGFQRTCFIASNGFIETPMGRVGMDTLCLEEDAASKVEAKSDATIYSLDRLGIPLIEIATAPDIKSPAQAKEVALAIGTLLRSLKVRRGLGTIRQDVNVSIAKGARVEIKGVQALDLIEQVVEKEAQRQLNLLAIKDELLARKASVIDEIFDITEIFKAAESKVVKKALAAGGVAYAIKLPGFKGLIGREIQAGRRLGTEFSDRAKRASGVGGIFHIDELPNYGITQAEVDAVKAKLGLGENDAFVMVADTKTKSKNAMEAVIRRAKEALIGIPEETRGPLPNGNTEYMRPLPGKARMYPETDVMSVPITRAYMDQIRQDMPELLSEKKDRFMKQYGLNEEFAKGIAYSADADQFEELAKKYNPTLVARTIHGTMTELRRDGVQIDAITDKHLDELFTLVDGGKIAKEAIPAVLKETAEQPKKGVEDAVKRMGLGGVSEEEVRQIIGSIVAEKRDFVKEKGDAAMSGLMGLAMQKLRGKADGKLINKILREKIQEELKK</sequence>
<evidence type="ECO:0000256" key="1">
    <source>
        <dbReference type="ARBA" id="ARBA00022598"/>
    </source>
</evidence>
<dbReference type="GO" id="GO:0006412">
    <property type="term" value="P:translation"/>
    <property type="evidence" value="ECO:0007669"/>
    <property type="project" value="UniProtKB-UniRule"/>
</dbReference>
<dbReference type="SMART" id="SM00845">
    <property type="entry name" value="GatB_Yqey"/>
    <property type="match status" value="1"/>
</dbReference>
<dbReference type="NCBIfam" id="TIGR00134">
    <property type="entry name" value="gatE_arch"/>
    <property type="match status" value="1"/>
</dbReference>
<dbReference type="InterPro" id="IPR003789">
    <property type="entry name" value="Asn/Gln_tRNA_amidoTrase-B-like"/>
</dbReference>
<evidence type="ECO:0000256" key="2">
    <source>
        <dbReference type="ARBA" id="ARBA00022741"/>
    </source>
</evidence>
<dbReference type="GO" id="GO:0005524">
    <property type="term" value="F:ATP binding"/>
    <property type="evidence" value="ECO:0007669"/>
    <property type="project" value="UniProtKB-KW"/>
</dbReference>
<dbReference type="PANTHER" id="PTHR11659">
    <property type="entry name" value="GLUTAMYL-TRNA GLN AMIDOTRANSFERASE SUBUNIT B MITOCHONDRIAL AND PROKARYOTIC PET112-RELATED"/>
    <property type="match status" value="1"/>
</dbReference>
<dbReference type="GO" id="GO:0005737">
    <property type="term" value="C:cytoplasm"/>
    <property type="evidence" value="ECO:0007669"/>
    <property type="project" value="InterPro"/>
</dbReference>
<gene>
    <name evidence="8" type="primary">gatB-2</name>
    <name evidence="6" type="synonym">gatE</name>
    <name evidence="8" type="ORF">RCIX273</name>
</gene>
<dbReference type="PROSITE" id="PS01234">
    <property type="entry name" value="GATB"/>
    <property type="match status" value="1"/>
</dbReference>
<reference evidence="8 9" key="1">
    <citation type="journal article" date="2006" name="Science">
        <title>Genome of rice cluster I archaea -- the key methane producers in the rice rhizosphere.</title>
        <authorList>
            <person name="Erkel C."/>
            <person name="Kube M."/>
            <person name="Reinhardt R."/>
            <person name="Liesack W."/>
        </authorList>
    </citation>
    <scope>NUCLEOTIDE SEQUENCE [LARGE SCALE GENOMIC DNA]</scope>
    <source>
        <strain evidence="9">DSM 22066 / NBRC 105507 / MRE50</strain>
    </source>
</reference>
<dbReference type="InterPro" id="IPR017958">
    <property type="entry name" value="Gln-tRNA_amidoTrfase_suB_CS"/>
</dbReference>
<dbReference type="HAMAP" id="MF_00588">
    <property type="entry name" value="GatE"/>
    <property type="match status" value="1"/>
</dbReference>
<comment type="similarity">
    <text evidence="6">Belongs to the GatB/GatE family. GatE subfamily.</text>
</comment>
<dbReference type="InterPro" id="IPR029351">
    <property type="entry name" value="GAD_dom"/>
</dbReference>
<dbReference type="GO" id="GO:0070681">
    <property type="term" value="P:glutaminyl-tRNAGln biosynthesis via transamidation"/>
    <property type="evidence" value="ECO:0007669"/>
    <property type="project" value="TreeGrafter"/>
</dbReference>
<name>Q0W7A2_METAR</name>
<dbReference type="FunFam" id="1.10.10.410:FF:000003">
    <property type="entry name" value="Glutamyl-tRNA(Gln) amidotransferase subunit E"/>
    <property type="match status" value="1"/>
</dbReference>
<dbReference type="OrthoDB" id="7316at2157"/>
<dbReference type="InterPro" id="IPR004115">
    <property type="entry name" value="GAD-like_sf"/>
</dbReference>
<evidence type="ECO:0000256" key="6">
    <source>
        <dbReference type="HAMAP-Rule" id="MF_00588"/>
    </source>
</evidence>
<feature type="domain" description="Asn/Gln amidotransferase" evidence="7">
    <location>
        <begin position="487"/>
        <end position="627"/>
    </location>
</feature>
<comment type="catalytic activity">
    <reaction evidence="5 6">
        <text>L-glutamyl-tRNA(Gln) + L-glutamine + ATP + H2O = L-glutaminyl-tRNA(Gln) + L-glutamate + ADP + phosphate + H(+)</text>
        <dbReference type="Rhea" id="RHEA:17521"/>
        <dbReference type="Rhea" id="RHEA-COMP:9681"/>
        <dbReference type="Rhea" id="RHEA-COMP:9684"/>
        <dbReference type="ChEBI" id="CHEBI:15377"/>
        <dbReference type="ChEBI" id="CHEBI:15378"/>
        <dbReference type="ChEBI" id="CHEBI:29985"/>
        <dbReference type="ChEBI" id="CHEBI:30616"/>
        <dbReference type="ChEBI" id="CHEBI:43474"/>
        <dbReference type="ChEBI" id="CHEBI:58359"/>
        <dbReference type="ChEBI" id="CHEBI:78520"/>
        <dbReference type="ChEBI" id="CHEBI:78521"/>
        <dbReference type="ChEBI" id="CHEBI:456216"/>
    </reaction>
</comment>
<dbReference type="InterPro" id="IPR017959">
    <property type="entry name" value="Asn/Gln-tRNA_amidoTrfase_suB/E"/>
</dbReference>
<dbReference type="KEGG" id="rci:RCIX273"/>
<dbReference type="Gene3D" id="3.30.1360.30">
    <property type="entry name" value="GAD-like domain"/>
    <property type="match status" value="1"/>
</dbReference>
<dbReference type="STRING" id="351160.RCIX273"/>
<dbReference type="eggNOG" id="arCOG01719">
    <property type="taxonomic scope" value="Archaea"/>
</dbReference>
<dbReference type="AlphaFoldDB" id="Q0W7A2"/>
<proteinExistence type="inferred from homology"/>
<dbReference type="GeneID" id="5143628"/>
<evidence type="ECO:0000256" key="4">
    <source>
        <dbReference type="ARBA" id="ARBA00022917"/>
    </source>
</evidence>
<keyword evidence="1 6" id="KW-0436">Ligase</keyword>
<dbReference type="SUPFAM" id="SSF89095">
    <property type="entry name" value="GatB/YqeY motif"/>
    <property type="match status" value="1"/>
</dbReference>
<evidence type="ECO:0000259" key="7">
    <source>
        <dbReference type="SMART" id="SM00845"/>
    </source>
</evidence>
<accession>Q0W7A2</accession>
<dbReference type="PATRIC" id="fig|351160.9.peg.2493"/>
<dbReference type="EMBL" id="AM114193">
    <property type="protein sequence ID" value="CAJ35741.1"/>
    <property type="molecule type" value="Genomic_DNA"/>
</dbReference>
<protein>
    <recommendedName>
        <fullName evidence="6">Glutamyl-tRNA(Gln) amidotransferase subunit E</fullName>
        <shortName evidence="6">Glu-ADT subunit E</shortName>
        <ecNumber evidence="6">6.3.5.-</ecNumber>
    </recommendedName>
</protein>
<dbReference type="GO" id="GO:0004812">
    <property type="term" value="F:aminoacyl-tRNA ligase activity"/>
    <property type="evidence" value="ECO:0007669"/>
    <property type="project" value="InterPro"/>
</dbReference>
<dbReference type="Gene3D" id="1.10.10.410">
    <property type="match status" value="1"/>
</dbReference>
<evidence type="ECO:0000313" key="9">
    <source>
        <dbReference type="Proteomes" id="UP000000663"/>
    </source>
</evidence>
<dbReference type="InterPro" id="IPR006075">
    <property type="entry name" value="Asn/Gln-tRNA_Trfase_suB/E_cat"/>
</dbReference>
<organism evidence="8 9">
    <name type="scientific">Methanocella arvoryzae (strain DSM 22066 / NBRC 105507 / MRE50)</name>
    <dbReference type="NCBI Taxonomy" id="351160"/>
    <lineage>
        <taxon>Archaea</taxon>
        <taxon>Methanobacteriati</taxon>
        <taxon>Methanobacteriota</taxon>
        <taxon>Stenosarchaea group</taxon>
        <taxon>Methanomicrobia</taxon>
        <taxon>Methanocellales</taxon>
        <taxon>Methanocellaceae</taxon>
        <taxon>Methanocella</taxon>
    </lineage>
</organism>
<keyword evidence="2 6" id="KW-0547">Nucleotide-binding</keyword>
<dbReference type="GO" id="GO:0050567">
    <property type="term" value="F:glutaminyl-tRNA synthase (glutamine-hydrolyzing) activity"/>
    <property type="evidence" value="ECO:0007669"/>
    <property type="project" value="UniProtKB-UniRule"/>
</dbReference>
<evidence type="ECO:0000256" key="5">
    <source>
        <dbReference type="ARBA" id="ARBA00047913"/>
    </source>
</evidence>
<dbReference type="NCBIfam" id="NF003107">
    <property type="entry name" value="PRK04028.1"/>
    <property type="match status" value="1"/>
</dbReference>
<dbReference type="PANTHER" id="PTHR11659:SF2">
    <property type="entry name" value="GLUTAMYL-TRNA(GLN) AMIDOTRANSFERASE SUBUNIT E"/>
    <property type="match status" value="1"/>
</dbReference>